<comment type="caution">
    <text evidence="2">The sequence shown here is derived from an EMBL/GenBank/DDBJ whole genome shotgun (WGS) entry which is preliminary data.</text>
</comment>
<sequence>MHPCSFWRYLLNPEETGAPWGRPAAPCLRQAAKALFWLSISILLGLGLGQLA</sequence>
<accession>A0AA94TIB1</accession>
<gene>
    <name evidence="2" type="ORF">EDC59_1102</name>
</gene>
<feature type="transmembrane region" description="Helical" evidence="1">
    <location>
        <begin position="34"/>
        <end position="51"/>
    </location>
</feature>
<reference evidence="2 3" key="1">
    <citation type="submission" date="2019-03" db="EMBL/GenBank/DDBJ databases">
        <title>Genomic Encyclopedia of Type Strains, Phase IV (KMG-IV): sequencing the most valuable type-strain genomes for metagenomic binning, comparative biology and taxonomic classification.</title>
        <authorList>
            <person name="Goeker M."/>
        </authorList>
    </citation>
    <scope>NUCLEOTIDE SEQUENCE [LARGE SCALE GENOMIC DNA]</scope>
    <source>
        <strain evidence="2 3">DSM 101483</strain>
    </source>
</reference>
<evidence type="ECO:0000313" key="2">
    <source>
        <dbReference type="EMBL" id="TDT86921.1"/>
    </source>
</evidence>
<evidence type="ECO:0000256" key="1">
    <source>
        <dbReference type="SAM" id="Phobius"/>
    </source>
</evidence>
<protein>
    <submittedName>
        <fullName evidence="2">Uncharacterized protein</fullName>
    </submittedName>
</protein>
<keyword evidence="1" id="KW-0812">Transmembrane</keyword>
<evidence type="ECO:0000313" key="3">
    <source>
        <dbReference type="Proteomes" id="UP000295506"/>
    </source>
</evidence>
<keyword evidence="1" id="KW-0472">Membrane</keyword>
<dbReference type="Proteomes" id="UP000295506">
    <property type="component" value="Unassembled WGS sequence"/>
</dbReference>
<organism evidence="2 3">
    <name type="scientific">Pseudodesulfovibrio indicus</name>
    <dbReference type="NCBI Taxonomy" id="1716143"/>
    <lineage>
        <taxon>Bacteria</taxon>
        <taxon>Pseudomonadati</taxon>
        <taxon>Thermodesulfobacteriota</taxon>
        <taxon>Desulfovibrionia</taxon>
        <taxon>Desulfovibrionales</taxon>
        <taxon>Desulfovibrionaceae</taxon>
    </lineage>
</organism>
<name>A0AA94TIB1_9BACT</name>
<dbReference type="AlphaFoldDB" id="A0AA94TIB1"/>
<keyword evidence="1" id="KW-1133">Transmembrane helix</keyword>
<dbReference type="EMBL" id="SOBK01000010">
    <property type="protein sequence ID" value="TDT86921.1"/>
    <property type="molecule type" value="Genomic_DNA"/>
</dbReference>
<proteinExistence type="predicted"/>